<organism evidence="2 3">
    <name type="scientific">Botryobasidium botryosum (strain FD-172 SS1)</name>
    <dbReference type="NCBI Taxonomy" id="930990"/>
    <lineage>
        <taxon>Eukaryota</taxon>
        <taxon>Fungi</taxon>
        <taxon>Dikarya</taxon>
        <taxon>Basidiomycota</taxon>
        <taxon>Agaricomycotina</taxon>
        <taxon>Agaricomycetes</taxon>
        <taxon>Cantharellales</taxon>
        <taxon>Botryobasidiaceae</taxon>
        <taxon>Botryobasidium</taxon>
    </lineage>
</organism>
<feature type="region of interest" description="Disordered" evidence="1">
    <location>
        <begin position="1"/>
        <end position="22"/>
    </location>
</feature>
<dbReference type="GO" id="GO:0005829">
    <property type="term" value="C:cytosol"/>
    <property type="evidence" value="ECO:0007669"/>
    <property type="project" value="TreeGrafter"/>
</dbReference>
<gene>
    <name evidence="2" type="ORF">BOTBODRAFT_37311</name>
</gene>
<dbReference type="GO" id="GO:0000209">
    <property type="term" value="P:protein polyubiquitination"/>
    <property type="evidence" value="ECO:0007669"/>
    <property type="project" value="TreeGrafter"/>
</dbReference>
<dbReference type="GO" id="GO:0006513">
    <property type="term" value="P:protein monoubiquitination"/>
    <property type="evidence" value="ECO:0007669"/>
    <property type="project" value="TreeGrafter"/>
</dbReference>
<feature type="region of interest" description="Disordered" evidence="1">
    <location>
        <begin position="273"/>
        <end position="292"/>
    </location>
</feature>
<dbReference type="EMBL" id="KL198082">
    <property type="protein sequence ID" value="KDQ09067.1"/>
    <property type="molecule type" value="Genomic_DNA"/>
</dbReference>
<dbReference type="HOGENOM" id="CLU_303505_0_0_1"/>
<dbReference type="PANTHER" id="PTHR31531">
    <property type="entry name" value="E3 UBIQUITIN-PROTEIN LIGASE E3D FAMILY MEMBER"/>
    <property type="match status" value="1"/>
</dbReference>
<dbReference type="GO" id="GO:0000151">
    <property type="term" value="C:ubiquitin ligase complex"/>
    <property type="evidence" value="ECO:0007669"/>
    <property type="project" value="TreeGrafter"/>
</dbReference>
<reference evidence="3" key="1">
    <citation type="journal article" date="2014" name="Proc. Natl. Acad. Sci. U.S.A.">
        <title>Extensive sampling of basidiomycete genomes demonstrates inadequacy of the white-rot/brown-rot paradigm for wood decay fungi.</title>
        <authorList>
            <person name="Riley R."/>
            <person name="Salamov A.A."/>
            <person name="Brown D.W."/>
            <person name="Nagy L.G."/>
            <person name="Floudas D."/>
            <person name="Held B.W."/>
            <person name="Levasseur A."/>
            <person name="Lombard V."/>
            <person name="Morin E."/>
            <person name="Otillar R."/>
            <person name="Lindquist E.A."/>
            <person name="Sun H."/>
            <person name="LaButti K.M."/>
            <person name="Schmutz J."/>
            <person name="Jabbour D."/>
            <person name="Luo H."/>
            <person name="Baker S.E."/>
            <person name="Pisabarro A.G."/>
            <person name="Walton J.D."/>
            <person name="Blanchette R.A."/>
            <person name="Henrissat B."/>
            <person name="Martin F."/>
            <person name="Cullen D."/>
            <person name="Hibbett D.S."/>
            <person name="Grigoriev I.V."/>
        </authorList>
    </citation>
    <scope>NUCLEOTIDE SEQUENCE [LARGE SCALE GENOMIC DNA]</scope>
    <source>
        <strain evidence="3">FD-172 SS1</strain>
    </source>
</reference>
<dbReference type="InterPro" id="IPR019193">
    <property type="entry name" value="UBQ-conj_enz_E2-bd_prot"/>
</dbReference>
<protein>
    <submittedName>
        <fullName evidence="2">Uncharacterized protein</fullName>
    </submittedName>
</protein>
<accession>A0A067MB09</accession>
<dbReference type="GO" id="GO:0031624">
    <property type="term" value="F:ubiquitin conjugating enzyme binding"/>
    <property type="evidence" value="ECO:0007669"/>
    <property type="project" value="TreeGrafter"/>
</dbReference>
<dbReference type="InParanoid" id="A0A067MB09"/>
<name>A0A067MB09_BOTB1</name>
<dbReference type="OrthoDB" id="66510at2759"/>
<proteinExistence type="predicted"/>
<dbReference type="PANTHER" id="PTHR31531:SF2">
    <property type="entry name" value="E3 UBIQUITIN-PROTEIN LIGASE E3D"/>
    <property type="match status" value="1"/>
</dbReference>
<dbReference type="AlphaFoldDB" id="A0A067MB09"/>
<feature type="region of interest" description="Disordered" evidence="1">
    <location>
        <begin position="456"/>
        <end position="485"/>
    </location>
</feature>
<dbReference type="GO" id="GO:0030332">
    <property type="term" value="F:cyclin binding"/>
    <property type="evidence" value="ECO:0007669"/>
    <property type="project" value="TreeGrafter"/>
</dbReference>
<dbReference type="GO" id="GO:0051865">
    <property type="term" value="P:protein autoubiquitination"/>
    <property type="evidence" value="ECO:0007669"/>
    <property type="project" value="TreeGrafter"/>
</dbReference>
<keyword evidence="3" id="KW-1185">Reference proteome</keyword>
<dbReference type="GO" id="GO:0061630">
    <property type="term" value="F:ubiquitin protein ligase activity"/>
    <property type="evidence" value="ECO:0007669"/>
    <property type="project" value="TreeGrafter"/>
</dbReference>
<dbReference type="GO" id="GO:0043161">
    <property type="term" value="P:proteasome-mediated ubiquitin-dependent protein catabolic process"/>
    <property type="evidence" value="ECO:0007669"/>
    <property type="project" value="TreeGrafter"/>
</dbReference>
<evidence type="ECO:0000256" key="1">
    <source>
        <dbReference type="SAM" id="MobiDB-lite"/>
    </source>
</evidence>
<dbReference type="STRING" id="930990.A0A067MB09"/>
<sequence length="1084" mass="118096">MATLTRTPAVSVEYPPQSEQELDTYIPQPFPIHVLQQERERSVPQVDHPPPSILLSAASQSQVAAQEEELEKSPSNLDTSFEHDSVQLDDDDVLPSLVHVQQSCLETLNNLLSRSMSDGVKWSAIVPARRHSAPPIGLFTPSAVTPESSSALHTLIANLRVRDASRTDVMVETGSNALGASSTTPDAHALCDELVQRVNVDTGLLSYRDTQLARALASLYAYSTQILQRSSLTSLLPGGPSPLALSPHLQRDLGDPSDMLGALSRQLITLQSHRAHSESRANSPSPGINHERGNPILVVEKALLWNKVDDALDSVLRLCREASGFGLVGDDNDHAPPSVNWDHYPPEYDHDKLPEYDIDSEQYDDVLAEKPAAEFASAHTSASTTRAEPTSYLSSSSEKMKLDLDAVTMAIDRLYLVAPQLHSQRVELKAKKLEELELARVMGTIERVAARGRLDNQRAADPMSGGRAKLRKDKGKAREGERDGATEDLDKLLSLISKADAGRLPGQRFEVNDANKTKGNTSKQKEGVDTFMEHILKHTSVGRLHSQDAVLSTTRSPKRMQSVKSFRQLDIGAVNVDDPEALLSLPEFMKETMSGPLPLSPGFVGDTKGKGVVAKLKGRKRSHSAPSVAAWFTRVTSSSLNSSSSSLVNSAAAVDVNAEGLGDKRAVGLAVYYVAEHQEKLNSVQVFVQVPGLESSMEGVEAEVIAAPGGDGGEESQKLVVRTSLGISAPLVLPTPVVPGPYGVRVAGNHLEIKLAALPVSEQRDALGEPSHDTPILLDAAHLSRIAPTSFICASCSSLVAALSQPPNPSRSVLRSLTPSTPLSTLAVPAIKYADLPSEHWAELIDAWMCHTDQKLSEQVQKHTAHGFWPEPDRVLVGGSYLLFAEEVIVKENLKKMEKNQDVDDRRHVHCACGTLLGHSQSPLNSTSVAYRFAKYSVRPVGHASDLIRLSFSAFVVADMIELARAHASYRFVIKDEEEEKPRILIWLFNPSIQLSYATPKGYFIPQSGLGRVAKVMYKIIGPAVSEPPQDVLSRYPGFSQAEELYYPMDNCRSLAAILKESNNAYPEARRAMNNFDVGWLCWV</sequence>
<dbReference type="Pfam" id="PF09814">
    <property type="entry name" value="HECT_2"/>
    <property type="match status" value="1"/>
</dbReference>
<dbReference type="Proteomes" id="UP000027195">
    <property type="component" value="Unassembled WGS sequence"/>
</dbReference>
<feature type="compositionally biased region" description="Basic and acidic residues" evidence="1">
    <location>
        <begin position="476"/>
        <end position="485"/>
    </location>
</feature>
<evidence type="ECO:0000313" key="3">
    <source>
        <dbReference type="Proteomes" id="UP000027195"/>
    </source>
</evidence>
<dbReference type="GO" id="GO:0005634">
    <property type="term" value="C:nucleus"/>
    <property type="evidence" value="ECO:0007669"/>
    <property type="project" value="TreeGrafter"/>
</dbReference>
<feature type="region of interest" description="Disordered" evidence="1">
    <location>
        <begin position="58"/>
        <end position="79"/>
    </location>
</feature>
<evidence type="ECO:0000313" key="2">
    <source>
        <dbReference type="EMBL" id="KDQ09067.1"/>
    </source>
</evidence>